<name>A0A445BFJ9_ARAHY</name>
<comment type="caution">
    <text evidence="1">The sequence shown here is derived from an EMBL/GenBank/DDBJ whole genome shotgun (WGS) entry which is preliminary data.</text>
</comment>
<organism evidence="1 2">
    <name type="scientific">Arachis hypogaea</name>
    <name type="common">Peanut</name>
    <dbReference type="NCBI Taxonomy" id="3818"/>
    <lineage>
        <taxon>Eukaryota</taxon>
        <taxon>Viridiplantae</taxon>
        <taxon>Streptophyta</taxon>
        <taxon>Embryophyta</taxon>
        <taxon>Tracheophyta</taxon>
        <taxon>Spermatophyta</taxon>
        <taxon>Magnoliopsida</taxon>
        <taxon>eudicotyledons</taxon>
        <taxon>Gunneridae</taxon>
        <taxon>Pentapetalae</taxon>
        <taxon>rosids</taxon>
        <taxon>fabids</taxon>
        <taxon>Fabales</taxon>
        <taxon>Fabaceae</taxon>
        <taxon>Papilionoideae</taxon>
        <taxon>50 kb inversion clade</taxon>
        <taxon>dalbergioids sensu lato</taxon>
        <taxon>Dalbergieae</taxon>
        <taxon>Pterocarpus clade</taxon>
        <taxon>Arachis</taxon>
    </lineage>
</organism>
<sequence length="84" mass="9821">MVLIPNLRYTSNDPSSFVKPGIIDDDLKSRIMECFPHEKLQSLKIVPLVLFLSHLDSKKFLLLLPYCLWLYSFHESSKVNKKKL</sequence>
<proteinExistence type="predicted"/>
<dbReference type="Proteomes" id="UP000289738">
    <property type="component" value="Chromosome A09"/>
</dbReference>
<evidence type="ECO:0000313" key="2">
    <source>
        <dbReference type="Proteomes" id="UP000289738"/>
    </source>
</evidence>
<gene>
    <name evidence="1" type="ORF">Ahy_A09g042344</name>
</gene>
<protein>
    <submittedName>
        <fullName evidence="1">Uncharacterized protein</fullName>
    </submittedName>
</protein>
<evidence type="ECO:0000313" key="1">
    <source>
        <dbReference type="EMBL" id="RYR37458.1"/>
    </source>
</evidence>
<accession>A0A445BFJ9</accession>
<dbReference type="AlphaFoldDB" id="A0A445BFJ9"/>
<dbReference type="EMBL" id="SDMP01000009">
    <property type="protein sequence ID" value="RYR37458.1"/>
    <property type="molecule type" value="Genomic_DNA"/>
</dbReference>
<reference evidence="1 2" key="1">
    <citation type="submission" date="2019-01" db="EMBL/GenBank/DDBJ databases">
        <title>Sequencing of cultivated peanut Arachis hypogaea provides insights into genome evolution and oil improvement.</title>
        <authorList>
            <person name="Chen X."/>
        </authorList>
    </citation>
    <scope>NUCLEOTIDE SEQUENCE [LARGE SCALE GENOMIC DNA]</scope>
    <source>
        <strain evidence="2">cv. Fuhuasheng</strain>
        <tissue evidence="1">Leaves</tissue>
    </source>
</reference>
<keyword evidence="2" id="KW-1185">Reference proteome</keyword>